<name>B4W0K0_9CYAN</name>
<keyword evidence="9" id="KW-0812">Transmembrane</keyword>
<evidence type="ECO:0000256" key="9">
    <source>
        <dbReference type="SAM" id="Phobius"/>
    </source>
</evidence>
<dbReference type="PROSITE" id="PS50011">
    <property type="entry name" value="PROTEIN_KINASE_DOM"/>
    <property type="match status" value="1"/>
</dbReference>
<dbReference type="InterPro" id="IPR000719">
    <property type="entry name" value="Prot_kinase_dom"/>
</dbReference>
<evidence type="ECO:0000259" key="10">
    <source>
        <dbReference type="PROSITE" id="PS50011"/>
    </source>
</evidence>
<proteinExistence type="predicted"/>
<dbReference type="GO" id="GO:0005524">
    <property type="term" value="F:ATP binding"/>
    <property type="evidence" value="ECO:0007669"/>
    <property type="project" value="UniProtKB-KW"/>
</dbReference>
<dbReference type="EC" id="2.7.11.1" evidence="1"/>
<evidence type="ECO:0000256" key="7">
    <source>
        <dbReference type="ARBA" id="ARBA00047899"/>
    </source>
</evidence>
<dbReference type="Gene3D" id="1.10.510.10">
    <property type="entry name" value="Transferase(Phosphotransferase) domain 1"/>
    <property type="match status" value="1"/>
</dbReference>
<reference evidence="11 12" key="1">
    <citation type="submission" date="2008-07" db="EMBL/GenBank/DDBJ databases">
        <authorList>
            <person name="Tandeau de Marsac N."/>
            <person name="Ferriera S."/>
            <person name="Johnson J."/>
            <person name="Kravitz S."/>
            <person name="Beeson K."/>
            <person name="Sutton G."/>
            <person name="Rogers Y.-H."/>
            <person name="Friedman R."/>
            <person name="Frazier M."/>
            <person name="Venter J.C."/>
        </authorList>
    </citation>
    <scope>NUCLEOTIDE SEQUENCE [LARGE SCALE GENOMIC DNA]</scope>
    <source>
        <strain evidence="11 12">PCC 7420</strain>
    </source>
</reference>
<dbReference type="GO" id="GO:0004674">
    <property type="term" value="F:protein serine/threonine kinase activity"/>
    <property type="evidence" value="ECO:0007669"/>
    <property type="project" value="UniProtKB-KW"/>
</dbReference>
<dbReference type="CDD" id="cd14014">
    <property type="entry name" value="STKc_PknB_like"/>
    <property type="match status" value="1"/>
</dbReference>
<dbReference type="EMBL" id="DS989865">
    <property type="protein sequence ID" value="EDX72379.1"/>
    <property type="molecule type" value="Genomic_DNA"/>
</dbReference>
<dbReference type="eggNOG" id="COG0515">
    <property type="taxonomic scope" value="Bacteria"/>
</dbReference>
<feature type="domain" description="Protein kinase" evidence="10">
    <location>
        <begin position="10"/>
        <end position="272"/>
    </location>
</feature>
<evidence type="ECO:0000256" key="6">
    <source>
        <dbReference type="ARBA" id="ARBA00022840"/>
    </source>
</evidence>
<dbReference type="Proteomes" id="UP000003835">
    <property type="component" value="Unassembled WGS sequence"/>
</dbReference>
<evidence type="ECO:0000256" key="8">
    <source>
        <dbReference type="ARBA" id="ARBA00048679"/>
    </source>
</evidence>
<keyword evidence="9" id="KW-0472">Membrane</keyword>
<accession>B4W0K0</accession>
<comment type="catalytic activity">
    <reaction evidence="7">
        <text>L-threonyl-[protein] + ATP = O-phospho-L-threonyl-[protein] + ADP + H(+)</text>
        <dbReference type="Rhea" id="RHEA:46608"/>
        <dbReference type="Rhea" id="RHEA-COMP:11060"/>
        <dbReference type="Rhea" id="RHEA-COMP:11605"/>
        <dbReference type="ChEBI" id="CHEBI:15378"/>
        <dbReference type="ChEBI" id="CHEBI:30013"/>
        <dbReference type="ChEBI" id="CHEBI:30616"/>
        <dbReference type="ChEBI" id="CHEBI:61977"/>
        <dbReference type="ChEBI" id="CHEBI:456216"/>
        <dbReference type="EC" id="2.7.11.1"/>
    </reaction>
</comment>
<keyword evidence="9" id="KW-1133">Transmembrane helix</keyword>
<evidence type="ECO:0000313" key="12">
    <source>
        <dbReference type="Proteomes" id="UP000003835"/>
    </source>
</evidence>
<keyword evidence="4" id="KW-0547">Nucleotide-binding</keyword>
<evidence type="ECO:0000256" key="5">
    <source>
        <dbReference type="ARBA" id="ARBA00022777"/>
    </source>
</evidence>
<gene>
    <name evidence="11" type="ORF">MC7420_1048</name>
</gene>
<evidence type="ECO:0000256" key="4">
    <source>
        <dbReference type="ARBA" id="ARBA00022741"/>
    </source>
</evidence>
<dbReference type="Pfam" id="PF00069">
    <property type="entry name" value="Pkinase"/>
    <property type="match status" value="1"/>
</dbReference>
<evidence type="ECO:0000313" key="11">
    <source>
        <dbReference type="EMBL" id="EDX72379.1"/>
    </source>
</evidence>
<protein>
    <recommendedName>
        <fullName evidence="1">non-specific serine/threonine protein kinase</fullName>
        <ecNumber evidence="1">2.7.11.1</ecNumber>
    </recommendedName>
</protein>
<evidence type="ECO:0000256" key="1">
    <source>
        <dbReference type="ARBA" id="ARBA00012513"/>
    </source>
</evidence>
<dbReference type="RefSeq" id="WP_006104655.1">
    <property type="nucleotide sequence ID" value="NZ_DS989865.1"/>
</dbReference>
<dbReference type="STRING" id="118168.MC7420_1048"/>
<dbReference type="PANTHER" id="PTHR24363">
    <property type="entry name" value="SERINE/THREONINE PROTEIN KINASE"/>
    <property type="match status" value="1"/>
</dbReference>
<dbReference type="Gene3D" id="3.30.200.20">
    <property type="entry name" value="Phosphorylase Kinase, domain 1"/>
    <property type="match status" value="1"/>
</dbReference>
<dbReference type="SMART" id="SM00220">
    <property type="entry name" value="S_TKc"/>
    <property type="match status" value="1"/>
</dbReference>
<evidence type="ECO:0000256" key="2">
    <source>
        <dbReference type="ARBA" id="ARBA00022527"/>
    </source>
</evidence>
<feature type="transmembrane region" description="Helical" evidence="9">
    <location>
        <begin position="289"/>
        <end position="308"/>
    </location>
</feature>
<keyword evidence="5 11" id="KW-0418">Kinase</keyword>
<evidence type="ECO:0000256" key="3">
    <source>
        <dbReference type="ARBA" id="ARBA00022679"/>
    </source>
</evidence>
<dbReference type="PANTHER" id="PTHR24363:SF0">
    <property type="entry name" value="SERINE_THREONINE KINASE LIKE DOMAIN CONTAINING 1"/>
    <property type="match status" value="1"/>
</dbReference>
<keyword evidence="3" id="KW-0808">Transferase</keyword>
<dbReference type="AlphaFoldDB" id="B4W0K0"/>
<keyword evidence="2" id="KW-0723">Serine/threonine-protein kinase</keyword>
<dbReference type="OrthoDB" id="468998at2"/>
<keyword evidence="12" id="KW-1185">Reference proteome</keyword>
<comment type="catalytic activity">
    <reaction evidence="8">
        <text>L-seryl-[protein] + ATP = O-phospho-L-seryl-[protein] + ADP + H(+)</text>
        <dbReference type="Rhea" id="RHEA:17989"/>
        <dbReference type="Rhea" id="RHEA-COMP:9863"/>
        <dbReference type="Rhea" id="RHEA-COMP:11604"/>
        <dbReference type="ChEBI" id="CHEBI:15378"/>
        <dbReference type="ChEBI" id="CHEBI:29999"/>
        <dbReference type="ChEBI" id="CHEBI:30616"/>
        <dbReference type="ChEBI" id="CHEBI:83421"/>
        <dbReference type="ChEBI" id="CHEBI:456216"/>
        <dbReference type="EC" id="2.7.11.1"/>
    </reaction>
</comment>
<keyword evidence="6" id="KW-0067">ATP-binding</keyword>
<dbReference type="InterPro" id="IPR011009">
    <property type="entry name" value="Kinase-like_dom_sf"/>
</dbReference>
<dbReference type="HOGENOM" id="CLU_000288_135_5_3"/>
<sequence>MIGQTLAGRYHIIDLMGGGMFGQTYLAEDLQRPNHDPCVVKHLHPQSTDPFTLQEAQRLFEAEAQVLNRLGNHDQIPRLLAHFEENQEFYLVQDLIAGQPLSQEVKPGKRLSQEQVIKLLQGILEILEFVHEQNVIHRDIKPSNIIRRQSDKKLVLIDFGAVKQITTQVVTPQGQSNFTIAVGTEGYMPSEQTQGKPRLASDIYAVGMIAIQALTGIAPQNLPEDGKTGEIIWRERLKINPKLAKVIDTMVRCHFSRRYQSATEALKAVKRLQSSGKFGWVLKLLRIDLGLVVAMGSFLAAVVVIPEFRQFFRMDERLAQVADTLVYENEGLGIQMNYPKTWEQKGTGDPLSGTVARFVPKGNNSTGFKPELTISVEPLTESMSLADYTTASVAEIIEFLPEAKIFSSESARLAGDKLSCI</sequence>
<dbReference type="SUPFAM" id="SSF56112">
    <property type="entry name" value="Protein kinase-like (PK-like)"/>
    <property type="match status" value="1"/>
</dbReference>
<organism evidence="11 12">
    <name type="scientific">Coleofasciculus chthonoplastes PCC 7420</name>
    <dbReference type="NCBI Taxonomy" id="118168"/>
    <lineage>
        <taxon>Bacteria</taxon>
        <taxon>Bacillati</taxon>
        <taxon>Cyanobacteriota</taxon>
        <taxon>Cyanophyceae</taxon>
        <taxon>Coleofasciculales</taxon>
        <taxon>Coleofasciculaceae</taxon>
        <taxon>Coleofasciculus</taxon>
    </lineage>
</organism>